<accession>A0ABS1LBH6</accession>
<dbReference type="SUPFAM" id="SSF53335">
    <property type="entry name" value="S-adenosyl-L-methionine-dependent methyltransferases"/>
    <property type="match status" value="1"/>
</dbReference>
<dbReference type="InterPro" id="IPR029063">
    <property type="entry name" value="SAM-dependent_MTases_sf"/>
</dbReference>
<name>A0ABS1LBH6_9ACTN</name>
<evidence type="ECO:0000256" key="1">
    <source>
        <dbReference type="SAM" id="MobiDB-lite"/>
    </source>
</evidence>
<protein>
    <submittedName>
        <fullName evidence="3">SAM-dependent methyltransferase</fullName>
    </submittedName>
</protein>
<dbReference type="Proteomes" id="UP000636918">
    <property type="component" value="Unassembled WGS sequence"/>
</dbReference>
<dbReference type="CDD" id="cd02440">
    <property type="entry name" value="AdoMet_MTases"/>
    <property type="match status" value="1"/>
</dbReference>
<dbReference type="GO" id="GO:0008168">
    <property type="term" value="F:methyltransferase activity"/>
    <property type="evidence" value="ECO:0007669"/>
    <property type="project" value="UniProtKB-KW"/>
</dbReference>
<dbReference type="Gene3D" id="3.40.50.150">
    <property type="entry name" value="Vaccinia Virus protein VP39"/>
    <property type="match status" value="1"/>
</dbReference>
<dbReference type="GO" id="GO:0032259">
    <property type="term" value="P:methylation"/>
    <property type="evidence" value="ECO:0007669"/>
    <property type="project" value="UniProtKB-KW"/>
</dbReference>
<dbReference type="Pfam" id="PF13679">
    <property type="entry name" value="Methyltransf_32"/>
    <property type="match status" value="1"/>
</dbReference>
<feature type="domain" description="Methyltransferase" evidence="2">
    <location>
        <begin position="339"/>
        <end position="481"/>
    </location>
</feature>
<keyword evidence="4" id="KW-1185">Reference proteome</keyword>
<feature type="compositionally biased region" description="Polar residues" evidence="1">
    <location>
        <begin position="13"/>
        <end position="38"/>
    </location>
</feature>
<keyword evidence="3" id="KW-0808">Transferase</keyword>
<gene>
    <name evidence="3" type="ORF">JI751_15520</name>
</gene>
<feature type="region of interest" description="Disordered" evidence="1">
    <location>
        <begin position="146"/>
        <end position="178"/>
    </location>
</feature>
<dbReference type="PANTHER" id="PTHR13369">
    <property type="match status" value="1"/>
</dbReference>
<keyword evidence="3" id="KW-0489">Methyltransferase</keyword>
<organism evidence="3 4">
    <name type="scientific">Nocardioides baculatus</name>
    <dbReference type="NCBI Taxonomy" id="2801337"/>
    <lineage>
        <taxon>Bacteria</taxon>
        <taxon>Bacillati</taxon>
        <taxon>Actinomycetota</taxon>
        <taxon>Actinomycetes</taxon>
        <taxon>Propionibacteriales</taxon>
        <taxon>Nocardioidaceae</taxon>
        <taxon>Nocardioides</taxon>
    </lineage>
</organism>
<evidence type="ECO:0000259" key="2">
    <source>
        <dbReference type="Pfam" id="PF13679"/>
    </source>
</evidence>
<evidence type="ECO:0000313" key="4">
    <source>
        <dbReference type="Proteomes" id="UP000636918"/>
    </source>
</evidence>
<dbReference type="InterPro" id="IPR025714">
    <property type="entry name" value="Methyltranfer_dom"/>
</dbReference>
<dbReference type="EMBL" id="JAERSG010000004">
    <property type="protein sequence ID" value="MBL0749029.1"/>
    <property type="molecule type" value="Genomic_DNA"/>
</dbReference>
<reference evidence="3 4" key="1">
    <citation type="submission" date="2021-01" db="EMBL/GenBank/DDBJ databases">
        <title>Genome seq and assembly of Nocardiodes sp. G10.</title>
        <authorList>
            <person name="Chhetri G."/>
        </authorList>
    </citation>
    <scope>NUCLEOTIDE SEQUENCE [LARGE SCALE GENOMIC DNA]</scope>
    <source>
        <strain evidence="3 4">G10</strain>
    </source>
</reference>
<feature type="region of interest" description="Disordered" evidence="1">
    <location>
        <begin position="1"/>
        <end position="38"/>
    </location>
</feature>
<dbReference type="PANTHER" id="PTHR13369:SF3">
    <property type="entry name" value="METHYLTRANSFERASE DOMAIN-CONTAINING PROTEIN"/>
    <property type="match status" value="1"/>
</dbReference>
<evidence type="ECO:0000313" key="3">
    <source>
        <dbReference type="EMBL" id="MBL0749029.1"/>
    </source>
</evidence>
<proteinExistence type="predicted"/>
<comment type="caution">
    <text evidence="3">The sequence shown here is derived from an EMBL/GenBank/DDBJ whole genome shotgun (WGS) entry which is preliminary data.</text>
</comment>
<sequence length="586" mass="63273">MSFFADVDETPRTVPSSATQNSATSGQPSPASGSSWSVPGTLNAAAEWIDSGGCRSAHWAARSSWQAAAAFSARRSARIEASRSEPVRASAPPAPGPNSVSIICSIIEEGADSRPVVHEVGFEARCARTSTTQLSGWVPARGVGHAHLDWRDEPPPPPPRDPGGAGGADPHRRPRSRAVTEWKRLKAAVLDTDHLVRALASGRRKGQPVPVVADREVKRIEVRVVDLKAGRHLQVVSYDDTQAHTSNHALGEDAAAAVDALVAQPFASWHVDTTDATHQLRVTKKGAPLLHTKARSEAVEVSHDHDRAKDRLLAEGDPVLVALGISDAQGRVKPTRQAKYRQVEEFLRLLDASLTEAMEQGQVRTPTADDPLRIVDLGCGNAYLTFAAHAHLSRRLPVRMTGVDVKQQSADHNSQVAAGLGIDADFVVGSIGDAALDRAPDVVLALHACDTATDDALARALDWHASLVLAAPCCHHDIASQLRTAEVPEPYAMLTRYGILRERFADTLTDALRAALLRREGYKVDVVEFVESAHTPRNTLLRAVRLRGEAGSHRRPSEGEEAAGREYDDLLAQWRVRPRLGELLSR</sequence>